<proteinExistence type="predicted"/>
<accession>A0AAU8PI69</accession>
<name>A0AAU8PI69_TREPG</name>
<dbReference type="Proteomes" id="UP000008192">
    <property type="component" value="Chromosome"/>
</dbReference>
<gene>
    <name evidence="1" type="ordered locus">TPEGAU_0683a</name>
</gene>
<organism evidence="1 2">
    <name type="scientific">Treponema pallidum subsp. pertenue (strain Gauthier)</name>
    <dbReference type="NCBI Taxonomy" id="491080"/>
    <lineage>
        <taxon>Bacteria</taxon>
        <taxon>Pseudomonadati</taxon>
        <taxon>Spirochaetota</taxon>
        <taxon>Spirochaetia</taxon>
        <taxon>Spirochaetales</taxon>
        <taxon>Treponemataceae</taxon>
        <taxon>Treponema</taxon>
    </lineage>
</organism>
<dbReference type="KEGG" id="tpg:TPEGAU_0683a"/>
<sequence>MARFLSNFFARVASFSSLLPGDLSCRASSPFLSHGVTFCDHLQYMRRGKVSARAGARVPHTALQYTTAGMQDCKENVRAPV</sequence>
<dbReference type="EMBL" id="CP002376">
    <property type="protein sequence ID" value="AEZ59946.1"/>
    <property type="molecule type" value="Genomic_DNA"/>
</dbReference>
<dbReference type="AlphaFoldDB" id="A0AAU8PI69"/>
<reference evidence="2" key="1">
    <citation type="journal article" date="2012" name="PLoS Negl. Trop. Dis.">
        <title>Whole genome sequences of three Treponema pallidum ssp. pertenue strains: yaws and syphilis treponemes differ in less than 0.2% of the genome sequence.</title>
        <authorList>
            <person name="Cejkova D."/>
            <person name="Zobanikova M."/>
            <person name="Chen L."/>
            <person name="Pospisilova P."/>
            <person name="Strouhal M."/>
            <person name="Qin X."/>
            <person name="Mikalova L."/>
            <person name="Norris S.J."/>
            <person name="Muzny D.M."/>
            <person name="Gibbs R.A."/>
            <person name="Fulton L.L."/>
            <person name="Sodergren E."/>
            <person name="Weinstock G.M."/>
            <person name="Smajs D."/>
        </authorList>
    </citation>
    <scope>NUCLEOTIDE SEQUENCE [LARGE SCALE GENOMIC DNA]</scope>
    <source>
        <strain evidence="2">Gauthier</strain>
    </source>
</reference>
<evidence type="ECO:0000313" key="1">
    <source>
        <dbReference type="EMBL" id="AEZ59946.1"/>
    </source>
</evidence>
<protein>
    <recommendedName>
        <fullName evidence="3">Secreted protein</fullName>
    </recommendedName>
</protein>
<evidence type="ECO:0000313" key="2">
    <source>
        <dbReference type="Proteomes" id="UP000008192"/>
    </source>
</evidence>
<evidence type="ECO:0008006" key="3">
    <source>
        <dbReference type="Google" id="ProtNLM"/>
    </source>
</evidence>